<evidence type="ECO:0000256" key="1">
    <source>
        <dbReference type="ARBA" id="ARBA00023125"/>
    </source>
</evidence>
<dbReference type="Pfam" id="PF07883">
    <property type="entry name" value="Cupin_2"/>
    <property type="match status" value="1"/>
</dbReference>
<name>A0A916RR19_9HYPH</name>
<dbReference type="AlphaFoldDB" id="A0A916RR19"/>
<dbReference type="Proteomes" id="UP000636264">
    <property type="component" value="Unassembled WGS sequence"/>
</dbReference>
<evidence type="ECO:0000259" key="2">
    <source>
        <dbReference type="PROSITE" id="PS50943"/>
    </source>
</evidence>
<accession>A0A916RR19</accession>
<dbReference type="GO" id="GO:0005829">
    <property type="term" value="C:cytosol"/>
    <property type="evidence" value="ECO:0007669"/>
    <property type="project" value="TreeGrafter"/>
</dbReference>
<dbReference type="PROSITE" id="PS50943">
    <property type="entry name" value="HTH_CROC1"/>
    <property type="match status" value="1"/>
</dbReference>
<dbReference type="InterPro" id="IPR014710">
    <property type="entry name" value="RmlC-like_jellyroll"/>
</dbReference>
<dbReference type="InterPro" id="IPR001387">
    <property type="entry name" value="Cro/C1-type_HTH"/>
</dbReference>
<dbReference type="GO" id="GO:0003700">
    <property type="term" value="F:DNA-binding transcription factor activity"/>
    <property type="evidence" value="ECO:0007669"/>
    <property type="project" value="TreeGrafter"/>
</dbReference>
<dbReference type="GO" id="GO:0003677">
    <property type="term" value="F:DNA binding"/>
    <property type="evidence" value="ECO:0007669"/>
    <property type="project" value="UniProtKB-KW"/>
</dbReference>
<dbReference type="InterPro" id="IPR011051">
    <property type="entry name" value="RmlC_Cupin_sf"/>
</dbReference>
<dbReference type="SMART" id="SM00530">
    <property type="entry name" value="HTH_XRE"/>
    <property type="match status" value="1"/>
</dbReference>
<dbReference type="SUPFAM" id="SSF51182">
    <property type="entry name" value="RmlC-like cupins"/>
    <property type="match status" value="1"/>
</dbReference>
<organism evidence="3 4">
    <name type="scientific">Nitratireductor aestuarii</name>
    <dbReference type="NCBI Taxonomy" id="1735103"/>
    <lineage>
        <taxon>Bacteria</taxon>
        <taxon>Pseudomonadati</taxon>
        <taxon>Pseudomonadota</taxon>
        <taxon>Alphaproteobacteria</taxon>
        <taxon>Hyphomicrobiales</taxon>
        <taxon>Phyllobacteriaceae</taxon>
        <taxon>Nitratireductor</taxon>
    </lineage>
</organism>
<proteinExistence type="predicted"/>
<keyword evidence="1" id="KW-0238">DNA-binding</keyword>
<evidence type="ECO:0000313" key="4">
    <source>
        <dbReference type="Proteomes" id="UP000636264"/>
    </source>
</evidence>
<dbReference type="InterPro" id="IPR010982">
    <property type="entry name" value="Lambda_DNA-bd_dom_sf"/>
</dbReference>
<dbReference type="EMBL" id="BMIF01000005">
    <property type="protein sequence ID" value="GGA66260.1"/>
    <property type="molecule type" value="Genomic_DNA"/>
</dbReference>
<evidence type="ECO:0000313" key="3">
    <source>
        <dbReference type="EMBL" id="GGA66260.1"/>
    </source>
</evidence>
<dbReference type="InterPro" id="IPR013096">
    <property type="entry name" value="Cupin_2"/>
</dbReference>
<reference evidence="3" key="2">
    <citation type="submission" date="2020-09" db="EMBL/GenBank/DDBJ databases">
        <authorList>
            <person name="Sun Q."/>
            <person name="Zhou Y."/>
        </authorList>
    </citation>
    <scope>NUCLEOTIDE SEQUENCE</scope>
    <source>
        <strain evidence="3">CGMCC 1.15320</strain>
    </source>
</reference>
<keyword evidence="4" id="KW-1185">Reference proteome</keyword>
<dbReference type="RefSeq" id="WP_188720933.1">
    <property type="nucleotide sequence ID" value="NZ_BMIF01000005.1"/>
</dbReference>
<dbReference type="InterPro" id="IPR050807">
    <property type="entry name" value="TransReg_Diox_bact_type"/>
</dbReference>
<comment type="caution">
    <text evidence="3">The sequence shown here is derived from an EMBL/GenBank/DDBJ whole genome shotgun (WGS) entry which is preliminary data.</text>
</comment>
<dbReference type="CDD" id="cd00093">
    <property type="entry name" value="HTH_XRE"/>
    <property type="match status" value="1"/>
</dbReference>
<protein>
    <submittedName>
        <fullName evidence="3">Transcriptional regulator</fullName>
    </submittedName>
</protein>
<gene>
    <name evidence="3" type="ORF">GCM10011385_20220</name>
</gene>
<dbReference type="PANTHER" id="PTHR46797">
    <property type="entry name" value="HTH-TYPE TRANSCRIPTIONAL REGULATOR"/>
    <property type="match status" value="1"/>
</dbReference>
<feature type="domain" description="HTH cro/C1-type" evidence="2">
    <location>
        <begin position="15"/>
        <end position="69"/>
    </location>
</feature>
<dbReference type="Gene3D" id="1.10.260.40">
    <property type="entry name" value="lambda repressor-like DNA-binding domains"/>
    <property type="match status" value="1"/>
</dbReference>
<dbReference type="CDD" id="cd02209">
    <property type="entry name" value="cupin_XRE_C"/>
    <property type="match status" value="1"/>
</dbReference>
<dbReference type="Gene3D" id="2.60.120.10">
    <property type="entry name" value="Jelly Rolls"/>
    <property type="match status" value="1"/>
</dbReference>
<reference evidence="3" key="1">
    <citation type="journal article" date="2014" name="Int. J. Syst. Evol. Microbiol.">
        <title>Complete genome sequence of Corynebacterium casei LMG S-19264T (=DSM 44701T), isolated from a smear-ripened cheese.</title>
        <authorList>
            <consortium name="US DOE Joint Genome Institute (JGI-PGF)"/>
            <person name="Walter F."/>
            <person name="Albersmeier A."/>
            <person name="Kalinowski J."/>
            <person name="Ruckert C."/>
        </authorList>
    </citation>
    <scope>NUCLEOTIDE SEQUENCE</scope>
    <source>
        <strain evidence="3">CGMCC 1.15320</strain>
    </source>
</reference>
<sequence length="208" mass="22245">MSRNPQSPSPAGQVLTRLRAENGWTLVEVASKTGVSVSTLSKIENGQTSPSYAVMTRLATGLGVDFVHLIGGNASQMPHGVRSITRAGEGMSFQTEMGAYRALASDLVGKVFEPMLIDIPVRKTFAERSYSAHRGEEFVFVVSGPVEFLMEPYAPIALETGDSIYFDGSCKHGFRSLAKGPAQILSVCLGSRSDHAEQAETTGETDEG</sequence>
<dbReference type="PANTHER" id="PTHR46797:SF20">
    <property type="entry name" value="BLR4304 PROTEIN"/>
    <property type="match status" value="1"/>
</dbReference>
<dbReference type="SUPFAM" id="SSF47413">
    <property type="entry name" value="lambda repressor-like DNA-binding domains"/>
    <property type="match status" value="1"/>
</dbReference>
<dbReference type="Pfam" id="PF01381">
    <property type="entry name" value="HTH_3"/>
    <property type="match status" value="1"/>
</dbReference>